<accession>A0AAD2T7Z9</accession>
<proteinExistence type="predicted"/>
<gene>
    <name evidence="1" type="ORF">HMPREF1126_0717</name>
</gene>
<dbReference type="EMBL" id="ALJO01000008">
    <property type="protein sequence ID" value="EJP25647.1"/>
    <property type="molecule type" value="Genomic_DNA"/>
</dbReference>
<dbReference type="Proteomes" id="UP000006614">
    <property type="component" value="Unassembled WGS sequence"/>
</dbReference>
<comment type="caution">
    <text evidence="1">The sequence shown here is derived from an EMBL/GenBank/DDBJ whole genome shotgun (WGS) entry which is preliminary data.</text>
</comment>
<dbReference type="AlphaFoldDB" id="A0AAD2T7Z9"/>
<reference evidence="1 2" key="1">
    <citation type="submission" date="2012-07" db="EMBL/GenBank/DDBJ databases">
        <authorList>
            <person name="Durkin A.S."/>
            <person name="McCorrison J."/>
            <person name="Torralba M."/>
            <person name="Gillis M."/>
            <person name="Methe B."/>
            <person name="Sutton G."/>
            <person name="Nelson K.E."/>
        </authorList>
    </citation>
    <scope>NUCLEOTIDE SEQUENCE [LARGE SCALE GENOMIC DNA]</scope>
    <source>
        <strain evidence="1 2">SK1138</strain>
    </source>
</reference>
<evidence type="ECO:0000313" key="1">
    <source>
        <dbReference type="EMBL" id="EJP25647.1"/>
    </source>
</evidence>
<name>A0AAD2T7Z9_STRAP</name>
<protein>
    <submittedName>
        <fullName evidence="1">Uncharacterized protein</fullName>
    </submittedName>
</protein>
<organism evidence="1 2">
    <name type="scientific">Streptococcus anginosus SK1138</name>
    <dbReference type="NCBI Taxonomy" id="1161422"/>
    <lineage>
        <taxon>Bacteria</taxon>
        <taxon>Bacillati</taxon>
        <taxon>Bacillota</taxon>
        <taxon>Bacilli</taxon>
        <taxon>Lactobacillales</taxon>
        <taxon>Streptococcaceae</taxon>
        <taxon>Streptococcus</taxon>
        <taxon>Streptococcus anginosus group</taxon>
    </lineage>
</organism>
<evidence type="ECO:0000313" key="2">
    <source>
        <dbReference type="Proteomes" id="UP000006614"/>
    </source>
</evidence>
<sequence length="44" mass="5050">MEWGVPNFFGSIISVVGNTTAEIMEPFFYHLSSNSMFFSQRIDD</sequence>